<proteinExistence type="predicted"/>
<organism evidence="1 2">
    <name type="scientific">Serratia odorifera DSM 4582</name>
    <dbReference type="NCBI Taxonomy" id="667129"/>
    <lineage>
        <taxon>Bacteria</taxon>
        <taxon>Pseudomonadati</taxon>
        <taxon>Pseudomonadota</taxon>
        <taxon>Gammaproteobacteria</taxon>
        <taxon>Enterobacterales</taxon>
        <taxon>Yersiniaceae</taxon>
        <taxon>Serratia</taxon>
    </lineage>
</organism>
<comment type="caution">
    <text evidence="1">The sequence shown here is derived from an EMBL/GenBank/DDBJ whole genome shotgun (WGS) entry which is preliminary data.</text>
</comment>
<dbReference type="STRING" id="667129.HMPREF0758_4608"/>
<protein>
    <submittedName>
        <fullName evidence="1">Uncharacterized protein</fullName>
    </submittedName>
</protein>
<name>D4E8V8_SEROD</name>
<dbReference type="AlphaFoldDB" id="D4E8V8"/>
<dbReference type="Proteomes" id="UP000005723">
    <property type="component" value="Unassembled WGS sequence"/>
</dbReference>
<sequence length="41" mass="4716">MLPSAQAAQIFTKTSDDLCVSLWHNARQITFPMKSERCVKY</sequence>
<keyword evidence="2" id="KW-1185">Reference proteome</keyword>
<dbReference type="EMBL" id="ADBY01000058">
    <property type="protein sequence ID" value="EFE93724.1"/>
    <property type="molecule type" value="Genomic_DNA"/>
</dbReference>
<reference evidence="1 2" key="1">
    <citation type="submission" date="2010-01" db="EMBL/GenBank/DDBJ databases">
        <authorList>
            <person name="Muzny D."/>
            <person name="Qin X."/>
            <person name="Deng J."/>
            <person name="Jiang H."/>
            <person name="Liu Y."/>
            <person name="Qu J."/>
            <person name="Song X.-Z."/>
            <person name="Zhang L."/>
            <person name="Thornton R."/>
            <person name="Coyle M."/>
            <person name="Francisco L."/>
            <person name="Jackson L."/>
            <person name="Javaid M."/>
            <person name="Korchina V."/>
            <person name="Kovar C."/>
            <person name="Mata R."/>
            <person name="Mathew T."/>
            <person name="Ngo R."/>
            <person name="Nguyen L."/>
            <person name="Nguyen N."/>
            <person name="Okwuonu G."/>
            <person name="Ongeri F."/>
            <person name="Pham C."/>
            <person name="Simmons D."/>
            <person name="Wilczek-Boney K."/>
            <person name="Hale W."/>
            <person name="Jakkamsetti A."/>
            <person name="Pham P."/>
            <person name="Ruth R."/>
            <person name="San Lucas F."/>
            <person name="Warren J."/>
            <person name="Zhang J."/>
            <person name="Zhao Z."/>
            <person name="Zhou C."/>
            <person name="Zhu D."/>
            <person name="Lee S."/>
            <person name="Bess C."/>
            <person name="Blankenburg K."/>
            <person name="Forbes L."/>
            <person name="Fu Q."/>
            <person name="Gubbala S."/>
            <person name="Hirani K."/>
            <person name="Jayaseelan J.C."/>
            <person name="Lara F."/>
            <person name="Munidasa M."/>
            <person name="Palculict T."/>
            <person name="Patil S."/>
            <person name="Pu L.-L."/>
            <person name="Saada N."/>
            <person name="Tang L."/>
            <person name="Weissenberger G."/>
            <person name="Zhu Y."/>
            <person name="Hemphill L."/>
            <person name="Shang Y."/>
            <person name="Youmans B."/>
            <person name="Ayvaz T."/>
            <person name="Ross M."/>
            <person name="Santibanez J."/>
            <person name="Aqrawi P."/>
            <person name="Gross S."/>
            <person name="Joshi V."/>
            <person name="Fowler G."/>
            <person name="Nazareth L."/>
            <person name="Reid J."/>
            <person name="Worley K."/>
            <person name="Petrosino J."/>
            <person name="Highlander S."/>
            <person name="Gibbs R."/>
        </authorList>
    </citation>
    <scope>NUCLEOTIDE SEQUENCE [LARGE SCALE GENOMIC DNA]</scope>
    <source>
        <strain evidence="1 2">DSM 4582</strain>
    </source>
</reference>
<evidence type="ECO:0000313" key="1">
    <source>
        <dbReference type="EMBL" id="EFE93724.1"/>
    </source>
</evidence>
<gene>
    <name evidence="1" type="ORF">HMPREF0758_4608</name>
</gene>
<evidence type="ECO:0000313" key="2">
    <source>
        <dbReference type="Proteomes" id="UP000005723"/>
    </source>
</evidence>
<accession>D4E8V8</accession>
<dbReference type="HOGENOM" id="CLU_3276561_0_0_6"/>